<dbReference type="Gene3D" id="1.10.12.10">
    <property type="entry name" value="Lyase 2-enoyl-coa Hydratase, Chain A, domain 2"/>
    <property type="match status" value="1"/>
</dbReference>
<dbReference type="SUPFAM" id="SSF82771">
    <property type="entry name" value="GIY-YIG endonuclease"/>
    <property type="match status" value="1"/>
</dbReference>
<keyword evidence="5" id="KW-1185">Reference proteome</keyword>
<reference evidence="4 5" key="1">
    <citation type="submission" date="2018-10" db="EMBL/GenBank/DDBJ databases">
        <authorList>
            <person name="Chen W.-M."/>
        </authorList>
    </citation>
    <scope>NUCLEOTIDE SEQUENCE [LARGE SCALE GENOMIC DNA]</scope>
    <source>
        <strain evidence="4 5">THS-13</strain>
    </source>
</reference>
<protein>
    <recommendedName>
        <fullName evidence="3">GIY-YIG domain-containing protein</fullName>
    </recommendedName>
</protein>
<feature type="domain" description="GIY-YIG" evidence="3">
    <location>
        <begin position="45"/>
        <end position="121"/>
    </location>
</feature>
<comment type="caution">
    <text evidence="4">The sequence shown here is derived from an EMBL/GenBank/DDBJ whole genome shotgun (WGS) entry which is preliminary data.</text>
</comment>
<dbReference type="InterPro" id="IPR051683">
    <property type="entry name" value="Enoyl-CoA_Hydratase/Isomerase"/>
</dbReference>
<feature type="region of interest" description="Disordered" evidence="2">
    <location>
        <begin position="257"/>
        <end position="298"/>
    </location>
</feature>
<dbReference type="InterPro" id="IPR000305">
    <property type="entry name" value="GIY-YIG_endonuc"/>
</dbReference>
<dbReference type="Pfam" id="PF01541">
    <property type="entry name" value="GIY-YIG"/>
    <property type="match status" value="1"/>
</dbReference>
<dbReference type="InterPro" id="IPR014748">
    <property type="entry name" value="Enoyl-CoA_hydra_C"/>
</dbReference>
<dbReference type="CDD" id="cd10448">
    <property type="entry name" value="GIY-YIG_unchar_3"/>
    <property type="match status" value="1"/>
</dbReference>
<sequence>MGGRRGFSRHSGGSRNPVHPTWEGITGLDTGFRRYDETGEGWHGEHFFVYILASGKNGTLYAGVTSDLVRRVWQHKSKVVEGFTKKYGVDQLVWFEAHDNAESAIAREKQIKEWRRQWKRELIEKNNPAWRDLYEDICGESPSRHSGESRNPVHPAWEKIEGLDTGFCRYDGVGNMVELPEPPTLLLNLDKGVLYLTLNRPESRNAMSPEMLADIEAVFAAIAADDGVRAVVLRGEGGHFCAGADLKSMMGARDTVPRSVGAGAGAGAPPAPTSLRSDAVSEPRGLKPPAPGEPDPIAGINRAFGSMLRRVQNAPQVVIAVCEGAVLGGGFGLACVSDIAFAHVDAKFGMPETTRGLPPAQIAPFVVERIGLTQARRLALTGAQFRGAEALRLGLVHEGFASEEELQTKLADTLKQVLGCAPKANAVTKAILLNVGKLDMDAVLDDAAAKFAACVRGLEAPEGIAAFMQKRAPKWAQ</sequence>
<dbReference type="InterPro" id="IPR029045">
    <property type="entry name" value="ClpP/crotonase-like_dom_sf"/>
</dbReference>
<evidence type="ECO:0000259" key="3">
    <source>
        <dbReference type="PROSITE" id="PS50164"/>
    </source>
</evidence>
<dbReference type="SUPFAM" id="SSF52096">
    <property type="entry name" value="ClpP/crotonase"/>
    <property type="match status" value="1"/>
</dbReference>
<dbReference type="InParanoid" id="A0A3N0VDH6"/>
<name>A0A3N0VDH6_9GAMM</name>
<proteinExistence type="inferred from homology"/>
<evidence type="ECO:0000313" key="4">
    <source>
        <dbReference type="EMBL" id="ROH90837.1"/>
    </source>
</evidence>
<dbReference type="Gene3D" id="3.40.1440.10">
    <property type="entry name" value="GIY-YIG endonuclease"/>
    <property type="match status" value="1"/>
</dbReference>
<dbReference type="CDD" id="cd06558">
    <property type="entry name" value="crotonase-like"/>
    <property type="match status" value="1"/>
</dbReference>
<dbReference type="GO" id="GO:0008300">
    <property type="term" value="P:isoprenoid catabolic process"/>
    <property type="evidence" value="ECO:0007669"/>
    <property type="project" value="TreeGrafter"/>
</dbReference>
<dbReference type="InterPro" id="IPR001753">
    <property type="entry name" value="Enoyl-CoA_hydra/iso"/>
</dbReference>
<dbReference type="EMBL" id="RJVO01000003">
    <property type="protein sequence ID" value="ROH90837.1"/>
    <property type="molecule type" value="Genomic_DNA"/>
</dbReference>
<dbReference type="Pfam" id="PF00378">
    <property type="entry name" value="ECH_1"/>
    <property type="match status" value="2"/>
</dbReference>
<feature type="region of interest" description="Disordered" evidence="2">
    <location>
        <begin position="1"/>
        <end position="22"/>
    </location>
</feature>
<dbReference type="PROSITE" id="PS50164">
    <property type="entry name" value="GIY_YIG"/>
    <property type="match status" value="1"/>
</dbReference>
<gene>
    <name evidence="4" type="ORF">ED208_07575</name>
</gene>
<dbReference type="Gene3D" id="3.90.226.10">
    <property type="entry name" value="2-enoyl-CoA Hydratase, Chain A, domain 1"/>
    <property type="match status" value="1"/>
</dbReference>
<evidence type="ECO:0000313" key="5">
    <source>
        <dbReference type="Proteomes" id="UP000282106"/>
    </source>
</evidence>
<dbReference type="PANTHER" id="PTHR42964:SF1">
    <property type="entry name" value="POLYKETIDE BIOSYNTHESIS ENOYL-COA HYDRATASE PKSH-RELATED"/>
    <property type="match status" value="1"/>
</dbReference>
<dbReference type="Proteomes" id="UP000282106">
    <property type="component" value="Unassembled WGS sequence"/>
</dbReference>
<dbReference type="PANTHER" id="PTHR42964">
    <property type="entry name" value="ENOYL-COA HYDRATASE"/>
    <property type="match status" value="1"/>
</dbReference>
<comment type="similarity">
    <text evidence="1">Belongs to the enoyl-CoA hydratase/isomerase family.</text>
</comment>
<dbReference type="AlphaFoldDB" id="A0A3N0VDH6"/>
<dbReference type="GO" id="GO:0003824">
    <property type="term" value="F:catalytic activity"/>
    <property type="evidence" value="ECO:0007669"/>
    <property type="project" value="UniProtKB-ARBA"/>
</dbReference>
<dbReference type="InterPro" id="IPR035901">
    <property type="entry name" value="GIY-YIG_endonuc_sf"/>
</dbReference>
<evidence type="ECO:0000256" key="1">
    <source>
        <dbReference type="ARBA" id="ARBA00005254"/>
    </source>
</evidence>
<dbReference type="SMART" id="SM00465">
    <property type="entry name" value="GIYc"/>
    <property type="match status" value="1"/>
</dbReference>
<organism evidence="4 5">
    <name type="scientific">Stagnimonas aquatica</name>
    <dbReference type="NCBI Taxonomy" id="2689987"/>
    <lineage>
        <taxon>Bacteria</taxon>
        <taxon>Pseudomonadati</taxon>
        <taxon>Pseudomonadota</taxon>
        <taxon>Gammaproteobacteria</taxon>
        <taxon>Nevskiales</taxon>
        <taxon>Nevskiaceae</taxon>
        <taxon>Stagnimonas</taxon>
    </lineage>
</organism>
<accession>A0A3N0VDH6</accession>
<evidence type="ECO:0000256" key="2">
    <source>
        <dbReference type="SAM" id="MobiDB-lite"/>
    </source>
</evidence>